<protein>
    <recommendedName>
        <fullName evidence="3">Intein C-terminal splicing domain-containing protein</fullName>
    </recommendedName>
</protein>
<organism evidence="1 2">
    <name type="scientific">Paenibacillus pseudetheri</name>
    <dbReference type="NCBI Taxonomy" id="2897682"/>
    <lineage>
        <taxon>Bacteria</taxon>
        <taxon>Bacillati</taxon>
        <taxon>Bacillota</taxon>
        <taxon>Bacilli</taxon>
        <taxon>Bacillales</taxon>
        <taxon>Paenibacillaceae</taxon>
        <taxon>Paenibacillus</taxon>
    </lineage>
</organism>
<dbReference type="CDD" id="cd00081">
    <property type="entry name" value="Hint"/>
    <property type="match status" value="1"/>
</dbReference>
<evidence type="ECO:0000313" key="2">
    <source>
        <dbReference type="Proteomes" id="UP000838749"/>
    </source>
</evidence>
<gene>
    <name evidence="1" type="ORF">PAECIP111894_03394</name>
</gene>
<dbReference type="Proteomes" id="UP000838749">
    <property type="component" value="Unassembled WGS sequence"/>
</dbReference>
<dbReference type="NCBIfam" id="TIGR01443">
    <property type="entry name" value="intein_Cterm"/>
    <property type="match status" value="1"/>
</dbReference>
<dbReference type="Pfam" id="PF07591">
    <property type="entry name" value="PT-HINT"/>
    <property type="match status" value="1"/>
</dbReference>
<accession>A0ABN8FNR9</accession>
<evidence type="ECO:0000313" key="1">
    <source>
        <dbReference type="EMBL" id="CAH1057236.1"/>
    </source>
</evidence>
<dbReference type="InterPro" id="IPR030934">
    <property type="entry name" value="Intein_C"/>
</dbReference>
<comment type="caution">
    <text evidence="1">The sequence shown here is derived from an EMBL/GenBank/DDBJ whole genome shotgun (WGS) entry which is preliminary data.</text>
</comment>
<proteinExistence type="predicted"/>
<name>A0ABN8FNR9_9BACL</name>
<dbReference type="Gene3D" id="2.170.16.10">
    <property type="entry name" value="Hedgehog/Intein (Hint) domain"/>
    <property type="match status" value="1"/>
</dbReference>
<dbReference type="SUPFAM" id="SSF51294">
    <property type="entry name" value="Hedgehog/intein (Hint) domain"/>
    <property type="match status" value="1"/>
</dbReference>
<reference evidence="1" key="1">
    <citation type="submission" date="2021-12" db="EMBL/GenBank/DDBJ databases">
        <authorList>
            <person name="Criscuolo A."/>
        </authorList>
    </citation>
    <scope>NUCLEOTIDE SEQUENCE</scope>
    <source>
        <strain evidence="1">CIP111894</strain>
    </source>
</reference>
<evidence type="ECO:0008006" key="3">
    <source>
        <dbReference type="Google" id="ProtNLM"/>
    </source>
</evidence>
<dbReference type="EMBL" id="CAKMAB010000017">
    <property type="protein sequence ID" value="CAH1057236.1"/>
    <property type="molecule type" value="Genomic_DNA"/>
</dbReference>
<sequence>MKIYYVHIGEEIIEVTGEHPFWLDGKGWTFVKDLKVGDLLVSSDGSKLAIDKIEKEPCEATVYNFEVEDFNSYFVSNLGIWVHNCEILKANNMSEFFKLNFGSSLKNSSQKTSSIVKGATVYTVTGKTGNGYLKKGDQYYLDTLHYDHIEVFDSRNKVKAVLNLDGSFNAKKTEAALKEGRKIP</sequence>
<keyword evidence="2" id="KW-1185">Reference proteome</keyword>
<dbReference type="InterPro" id="IPR036844">
    <property type="entry name" value="Hint_dom_sf"/>
</dbReference>
<dbReference type="PROSITE" id="PS50818">
    <property type="entry name" value="INTEIN_C_TER"/>
    <property type="match status" value="1"/>
</dbReference>